<keyword evidence="3" id="KW-1185">Reference proteome</keyword>
<dbReference type="AlphaFoldDB" id="A0A2V4E8Y9"/>
<comment type="caution">
    <text evidence="2">The sequence shown here is derived from an EMBL/GenBank/DDBJ whole genome shotgun (WGS) entry which is preliminary data.</text>
</comment>
<protein>
    <recommendedName>
        <fullName evidence="1">ATPase AAA-type core domain-containing protein</fullName>
    </recommendedName>
</protein>
<reference evidence="2 3" key="1">
    <citation type="submission" date="2018-05" db="EMBL/GenBank/DDBJ databases">
        <title>Reference genomes for bee gut microbiota database.</title>
        <authorList>
            <person name="Ellegaard K.M."/>
        </authorList>
    </citation>
    <scope>NUCLEOTIDE SEQUENCE [LARGE SCALE GENOMIC DNA]</scope>
    <source>
        <strain evidence="2 3">ESL0182</strain>
    </source>
</reference>
<dbReference type="SUPFAM" id="SSF52540">
    <property type="entry name" value="P-loop containing nucleoside triphosphate hydrolases"/>
    <property type="match status" value="1"/>
</dbReference>
<dbReference type="RefSeq" id="WP_110433289.1">
    <property type="nucleotide sequence ID" value="NZ_QGLR01000009.1"/>
</dbReference>
<feature type="domain" description="ATPase AAA-type core" evidence="1">
    <location>
        <begin position="26"/>
        <end position="288"/>
    </location>
</feature>
<organism evidence="2 3">
    <name type="scientific">Gilliamella apicola</name>
    <dbReference type="NCBI Taxonomy" id="1196095"/>
    <lineage>
        <taxon>Bacteria</taxon>
        <taxon>Pseudomonadati</taxon>
        <taxon>Pseudomonadota</taxon>
        <taxon>Gammaproteobacteria</taxon>
        <taxon>Orbales</taxon>
        <taxon>Orbaceae</taxon>
        <taxon>Gilliamella</taxon>
    </lineage>
</organism>
<evidence type="ECO:0000313" key="3">
    <source>
        <dbReference type="Proteomes" id="UP000247932"/>
    </source>
</evidence>
<dbReference type="Proteomes" id="UP000247932">
    <property type="component" value="Unassembled WGS sequence"/>
</dbReference>
<gene>
    <name evidence="2" type="ORF">DKK70_06670</name>
</gene>
<dbReference type="InterPro" id="IPR027417">
    <property type="entry name" value="P-loop_NTPase"/>
</dbReference>
<dbReference type="PANTHER" id="PTHR43581">
    <property type="entry name" value="ATP/GTP PHOSPHATASE"/>
    <property type="match status" value="1"/>
</dbReference>
<dbReference type="InterPro" id="IPR003959">
    <property type="entry name" value="ATPase_AAA_core"/>
</dbReference>
<dbReference type="Pfam" id="PF13304">
    <property type="entry name" value="AAA_21"/>
    <property type="match status" value="1"/>
</dbReference>
<evidence type="ECO:0000259" key="1">
    <source>
        <dbReference type="Pfam" id="PF13304"/>
    </source>
</evidence>
<dbReference type="InterPro" id="IPR051396">
    <property type="entry name" value="Bact_Antivir_Def_Nuclease"/>
</dbReference>
<dbReference type="Gene3D" id="3.40.50.300">
    <property type="entry name" value="P-loop containing nucleotide triphosphate hydrolases"/>
    <property type="match status" value="1"/>
</dbReference>
<evidence type="ECO:0000313" key="2">
    <source>
        <dbReference type="EMBL" id="PXZ07531.1"/>
    </source>
</evidence>
<sequence>MKIESLKIENVGGISNLTLDKFHPNLNIICGENGIGKTNILDSIAHCFSMHSISILREKADSKNGFIDIKNDDMPESSCRFRIQYSELKDRFDNNSPFFGRPINSYCRNPENLIYFKTERLFSHKLVEQLNIHDLKRDHLCNLDGVSIDLAKDWFIKNELLSFQKYTKDNDKNSIELAKRAFGLLNQSYTFSALRQDMEIYVNTPTGVIPYEYLSSGFKTCISIVWGIIREIQIRFPDRDVKDFKGVVLIDEIELHLHPEWQGKICNTLVTLFPEIQFIITTHSPHVIQTVEADQVIALSGQDGYLEKRTLDIAPNGFKGWTIEEILMNVMGMKDTRTEWFRNKQKEFNEALDLDNVLKANNIFKELKEKLHPNSTDLALFRFQLDMLNGRNK</sequence>
<dbReference type="EMBL" id="QGLR01000009">
    <property type="protein sequence ID" value="PXZ07531.1"/>
    <property type="molecule type" value="Genomic_DNA"/>
</dbReference>
<dbReference type="OrthoDB" id="9815944at2"/>
<name>A0A2V4E8Y9_9GAMM</name>
<proteinExistence type="predicted"/>
<dbReference type="PANTHER" id="PTHR43581:SF2">
    <property type="entry name" value="EXCINUCLEASE ATPASE SUBUNIT"/>
    <property type="match status" value="1"/>
</dbReference>
<accession>A0A2V4E8Y9</accession>